<reference evidence="1" key="1">
    <citation type="submission" date="2023-03" db="EMBL/GenBank/DDBJ databases">
        <title>Massive genome expansion in bonnet fungi (Mycena s.s.) driven by repeated elements and novel gene families across ecological guilds.</title>
        <authorList>
            <consortium name="Lawrence Berkeley National Laboratory"/>
            <person name="Harder C.B."/>
            <person name="Miyauchi S."/>
            <person name="Viragh M."/>
            <person name="Kuo A."/>
            <person name="Thoen E."/>
            <person name="Andreopoulos B."/>
            <person name="Lu D."/>
            <person name="Skrede I."/>
            <person name="Drula E."/>
            <person name="Henrissat B."/>
            <person name="Morin E."/>
            <person name="Kohler A."/>
            <person name="Barry K."/>
            <person name="LaButti K."/>
            <person name="Morin E."/>
            <person name="Salamov A."/>
            <person name="Lipzen A."/>
            <person name="Mereny Z."/>
            <person name="Hegedus B."/>
            <person name="Baldrian P."/>
            <person name="Stursova M."/>
            <person name="Weitz H."/>
            <person name="Taylor A."/>
            <person name="Grigoriev I.V."/>
            <person name="Nagy L.G."/>
            <person name="Martin F."/>
            <person name="Kauserud H."/>
        </authorList>
    </citation>
    <scope>NUCLEOTIDE SEQUENCE</scope>
    <source>
        <strain evidence="1">CBHHK067</strain>
    </source>
</reference>
<dbReference type="SUPFAM" id="SSF51905">
    <property type="entry name" value="FAD/NAD(P)-binding domain"/>
    <property type="match status" value="1"/>
</dbReference>
<comment type="caution">
    <text evidence="1">The sequence shown here is derived from an EMBL/GenBank/DDBJ whole genome shotgun (WGS) entry which is preliminary data.</text>
</comment>
<organism evidence="1 2">
    <name type="scientific">Mycena rosella</name>
    <name type="common">Pink bonnet</name>
    <name type="synonym">Agaricus rosellus</name>
    <dbReference type="NCBI Taxonomy" id="1033263"/>
    <lineage>
        <taxon>Eukaryota</taxon>
        <taxon>Fungi</taxon>
        <taxon>Dikarya</taxon>
        <taxon>Basidiomycota</taxon>
        <taxon>Agaricomycotina</taxon>
        <taxon>Agaricomycetes</taxon>
        <taxon>Agaricomycetidae</taxon>
        <taxon>Agaricales</taxon>
        <taxon>Marasmiineae</taxon>
        <taxon>Mycenaceae</taxon>
        <taxon>Mycena</taxon>
    </lineage>
</organism>
<feature type="non-terminal residue" evidence="1">
    <location>
        <position position="54"/>
    </location>
</feature>
<name>A0AAD7CSM9_MYCRO</name>
<proteinExistence type="predicted"/>
<evidence type="ECO:0000313" key="2">
    <source>
        <dbReference type="Proteomes" id="UP001221757"/>
    </source>
</evidence>
<dbReference type="Proteomes" id="UP001221757">
    <property type="component" value="Unassembled WGS sequence"/>
</dbReference>
<gene>
    <name evidence="1" type="ORF">B0H17DRAFT_863934</name>
</gene>
<protein>
    <submittedName>
        <fullName evidence="1">Uncharacterized protein</fullName>
    </submittedName>
</protein>
<keyword evidence="2" id="KW-1185">Reference proteome</keyword>
<dbReference type="AlphaFoldDB" id="A0AAD7CSM9"/>
<evidence type="ECO:0000313" key="1">
    <source>
        <dbReference type="EMBL" id="KAJ7661180.1"/>
    </source>
</evidence>
<dbReference type="InterPro" id="IPR036188">
    <property type="entry name" value="FAD/NAD-bd_sf"/>
</dbReference>
<accession>A0AAD7CSM9</accession>
<sequence>YPRARGLGGSTIHSAMVNSVADRRDFDNLAAMFNDSTWSYIHMRNYSKRIENNL</sequence>
<feature type="non-terminal residue" evidence="1">
    <location>
        <position position="1"/>
    </location>
</feature>
<dbReference type="EMBL" id="JARKIE010000251">
    <property type="protein sequence ID" value="KAJ7661180.1"/>
    <property type="molecule type" value="Genomic_DNA"/>
</dbReference>
<dbReference type="Gene3D" id="3.50.50.60">
    <property type="entry name" value="FAD/NAD(P)-binding domain"/>
    <property type="match status" value="1"/>
</dbReference>